<dbReference type="SUPFAM" id="SSF57716">
    <property type="entry name" value="Glucocorticoid receptor-like (DNA-binding domain)"/>
    <property type="match status" value="1"/>
</dbReference>
<evidence type="ECO:0000256" key="1">
    <source>
        <dbReference type="ARBA" id="ARBA00022723"/>
    </source>
</evidence>
<feature type="compositionally biased region" description="Acidic residues" evidence="5">
    <location>
        <begin position="143"/>
        <end position="182"/>
    </location>
</feature>
<feature type="compositionally biased region" description="Basic and acidic residues" evidence="5">
    <location>
        <begin position="263"/>
        <end position="274"/>
    </location>
</feature>
<feature type="compositionally biased region" description="Basic and acidic residues" evidence="5">
    <location>
        <begin position="123"/>
        <end position="140"/>
    </location>
</feature>
<feature type="compositionally biased region" description="Acidic residues" evidence="5">
    <location>
        <begin position="191"/>
        <end position="202"/>
    </location>
</feature>
<evidence type="ECO:0000313" key="6">
    <source>
        <dbReference type="EMBL" id="CAB4008277.1"/>
    </source>
</evidence>
<evidence type="ECO:0000256" key="5">
    <source>
        <dbReference type="SAM" id="MobiDB-lite"/>
    </source>
</evidence>
<evidence type="ECO:0000313" key="7">
    <source>
        <dbReference type="Proteomes" id="UP001152795"/>
    </source>
</evidence>
<feature type="region of interest" description="Disordered" evidence="5">
    <location>
        <begin position="121"/>
        <end position="286"/>
    </location>
</feature>
<reference evidence="6" key="1">
    <citation type="submission" date="2020-04" db="EMBL/GenBank/DDBJ databases">
        <authorList>
            <person name="Alioto T."/>
            <person name="Alioto T."/>
            <person name="Gomez Garrido J."/>
        </authorList>
    </citation>
    <scope>NUCLEOTIDE SEQUENCE</scope>
    <source>
        <strain evidence="6">A484AB</strain>
    </source>
</reference>
<dbReference type="AlphaFoldDB" id="A0A7D9II99"/>
<dbReference type="GO" id="GO:0008270">
    <property type="term" value="F:zinc ion binding"/>
    <property type="evidence" value="ECO:0007669"/>
    <property type="project" value="UniProtKB-KW"/>
</dbReference>
<keyword evidence="3" id="KW-0862">Zinc</keyword>
<dbReference type="Pfam" id="PF05485">
    <property type="entry name" value="THAP"/>
    <property type="match status" value="1"/>
</dbReference>
<keyword evidence="4" id="KW-0238">DNA-binding</keyword>
<proteinExistence type="predicted"/>
<feature type="compositionally biased region" description="Basic and acidic residues" evidence="5">
    <location>
        <begin position="234"/>
        <end position="249"/>
    </location>
</feature>
<organism evidence="6 7">
    <name type="scientific">Paramuricea clavata</name>
    <name type="common">Red gorgonian</name>
    <name type="synonym">Violescent sea-whip</name>
    <dbReference type="NCBI Taxonomy" id="317549"/>
    <lineage>
        <taxon>Eukaryota</taxon>
        <taxon>Metazoa</taxon>
        <taxon>Cnidaria</taxon>
        <taxon>Anthozoa</taxon>
        <taxon>Octocorallia</taxon>
        <taxon>Malacalcyonacea</taxon>
        <taxon>Plexauridae</taxon>
        <taxon>Paramuricea</taxon>
    </lineage>
</organism>
<dbReference type="Proteomes" id="UP001152795">
    <property type="component" value="Unassembled WGS sequence"/>
</dbReference>
<dbReference type="InterPro" id="IPR006612">
    <property type="entry name" value="THAP_Znf"/>
</dbReference>
<protein>
    <submittedName>
        <fullName evidence="6">THAP domain-containing 2-like</fullName>
    </submittedName>
</protein>
<evidence type="ECO:0000256" key="2">
    <source>
        <dbReference type="ARBA" id="ARBA00022771"/>
    </source>
</evidence>
<keyword evidence="2" id="KW-0863">Zinc-finger</keyword>
<dbReference type="GO" id="GO:0003677">
    <property type="term" value="F:DNA binding"/>
    <property type="evidence" value="ECO:0007669"/>
    <property type="project" value="UniProtKB-UniRule"/>
</dbReference>
<evidence type="ECO:0000256" key="4">
    <source>
        <dbReference type="ARBA" id="ARBA00023125"/>
    </source>
</evidence>
<dbReference type="OrthoDB" id="7312725at2759"/>
<keyword evidence="1" id="KW-0479">Metal-binding</keyword>
<dbReference type="EMBL" id="CACRXK020006074">
    <property type="protein sequence ID" value="CAB4008277.1"/>
    <property type="molecule type" value="Genomic_DNA"/>
</dbReference>
<comment type="caution">
    <text evidence="6">The sequence shown here is derived from an EMBL/GenBank/DDBJ whole genome shotgun (WGS) entry which is preliminary data.</text>
</comment>
<feature type="compositionally biased region" description="Basic and acidic residues" evidence="5">
    <location>
        <begin position="212"/>
        <end position="226"/>
    </location>
</feature>
<feature type="compositionally biased region" description="Low complexity" evidence="5">
    <location>
        <begin position="275"/>
        <end position="286"/>
    </location>
</feature>
<name>A0A7D9II99_PARCT</name>
<evidence type="ECO:0000256" key="3">
    <source>
        <dbReference type="ARBA" id="ARBA00022833"/>
    </source>
</evidence>
<gene>
    <name evidence="6" type="ORF">PACLA_8A059468</name>
</gene>
<sequence length="286" mass="33242">MAAIGKREGACGYKSKKQLGKYCVAGGPGNISCKNNCRVQGISMHGFPKTEGTLRNLWIKFVQRHRPNWQPSPYSALCLAHFEVHFYLQRPDITVNQLDTDNSFQTKKMLDRKIAYPMIDTVQPEREVHNISDREHRKQQENQMEDIPEQPEENESQDILVEESYDEPPDESQTESDEESDSEVPWKAMEEEAEENDYGNDEELNRATQNTIRRERKDQEKFKAKCPEPLNRQFPERATKQDAIENDGLRKRKIAQLFSPGEDQEKEKEKEKEQASNQKKQVAAKK</sequence>
<accession>A0A7D9II99</accession>
<dbReference type="PROSITE" id="PS50950">
    <property type="entry name" value="ZF_THAP"/>
    <property type="match status" value="1"/>
</dbReference>
<keyword evidence="7" id="KW-1185">Reference proteome</keyword>